<accession>W1PXU6</accession>
<keyword evidence="4" id="KW-1185">Reference proteome</keyword>
<dbReference type="AlphaFoldDB" id="W1PXU6"/>
<dbReference type="Gramene" id="ERN12275">
    <property type="protein sequence ID" value="ERN12275"/>
    <property type="gene ID" value="AMTR_s00034p00240210"/>
</dbReference>
<dbReference type="PANTHER" id="PTHR31080">
    <property type="entry name" value="PECTINESTERASE INHIBITOR-LIKE"/>
    <property type="match status" value="1"/>
</dbReference>
<proteinExistence type="predicted"/>
<dbReference type="SMART" id="SM00856">
    <property type="entry name" value="PMEI"/>
    <property type="match status" value="1"/>
</dbReference>
<sequence>MVELRSASGDDPNFIRASCHRTLYQALCFTSLSPYAATIQSSHRQMAHAALSVGVGKAQSSSAAMSNMMVGLSKDTSKRAAVGAVRDCMENMANSIDELQQAIAEDEHLPSNSRATDFGEKMSNIQTWVSAALTEDDTCMDGFRGIAMDVDLMAQMRISVLGVAHLTSNALALINALNETP</sequence>
<dbReference type="Proteomes" id="UP000017836">
    <property type="component" value="Unassembled WGS sequence"/>
</dbReference>
<dbReference type="PANTHER" id="PTHR31080:SF161">
    <property type="entry name" value="OS10G0508700 PROTEIN"/>
    <property type="match status" value="1"/>
</dbReference>
<organism evidence="3 4">
    <name type="scientific">Amborella trichopoda</name>
    <dbReference type="NCBI Taxonomy" id="13333"/>
    <lineage>
        <taxon>Eukaryota</taxon>
        <taxon>Viridiplantae</taxon>
        <taxon>Streptophyta</taxon>
        <taxon>Embryophyta</taxon>
        <taxon>Tracheophyta</taxon>
        <taxon>Spermatophyta</taxon>
        <taxon>Magnoliopsida</taxon>
        <taxon>Amborellales</taxon>
        <taxon>Amborellaceae</taxon>
        <taxon>Amborella</taxon>
    </lineage>
</organism>
<dbReference type="CDD" id="cd15798">
    <property type="entry name" value="PMEI-like_3"/>
    <property type="match status" value="1"/>
</dbReference>
<dbReference type="GO" id="GO:0009505">
    <property type="term" value="C:plant-type cell wall"/>
    <property type="evidence" value="ECO:0000318"/>
    <property type="project" value="GO_Central"/>
</dbReference>
<dbReference type="OMA" id="GCHAREV"/>
<evidence type="ECO:0000256" key="1">
    <source>
        <dbReference type="ARBA" id="ARBA00022729"/>
    </source>
</evidence>
<dbReference type="InterPro" id="IPR006501">
    <property type="entry name" value="Pectinesterase_inhib_dom"/>
</dbReference>
<dbReference type="Gene3D" id="1.20.140.40">
    <property type="entry name" value="Invertase/pectin methylesterase inhibitor family protein"/>
    <property type="match status" value="1"/>
</dbReference>
<dbReference type="Pfam" id="PF04043">
    <property type="entry name" value="PMEI"/>
    <property type="match status" value="1"/>
</dbReference>
<protein>
    <recommendedName>
        <fullName evidence="2">Pectinesterase inhibitor domain-containing protein</fullName>
    </recommendedName>
</protein>
<dbReference type="EMBL" id="KI392616">
    <property type="protein sequence ID" value="ERN12275.1"/>
    <property type="molecule type" value="Genomic_DNA"/>
</dbReference>
<dbReference type="NCBIfam" id="TIGR01614">
    <property type="entry name" value="PME_inhib"/>
    <property type="match status" value="1"/>
</dbReference>
<evidence type="ECO:0000259" key="2">
    <source>
        <dbReference type="SMART" id="SM00856"/>
    </source>
</evidence>
<dbReference type="eggNOG" id="ENOG502S0CF">
    <property type="taxonomic scope" value="Eukaryota"/>
</dbReference>
<keyword evidence="1" id="KW-0732">Signal</keyword>
<dbReference type="GO" id="GO:0004857">
    <property type="term" value="F:enzyme inhibitor activity"/>
    <property type="evidence" value="ECO:0000318"/>
    <property type="project" value="GO_Central"/>
</dbReference>
<feature type="domain" description="Pectinesterase inhibitor" evidence="2">
    <location>
        <begin position="10"/>
        <end position="173"/>
    </location>
</feature>
<dbReference type="InterPro" id="IPR051955">
    <property type="entry name" value="PME_Inhibitor"/>
</dbReference>
<evidence type="ECO:0000313" key="3">
    <source>
        <dbReference type="EMBL" id="ERN12275.1"/>
    </source>
</evidence>
<dbReference type="InterPro" id="IPR035513">
    <property type="entry name" value="Invertase/methylesterase_inhib"/>
</dbReference>
<name>W1PXU6_AMBTC</name>
<reference evidence="4" key="1">
    <citation type="journal article" date="2013" name="Science">
        <title>The Amborella genome and the evolution of flowering plants.</title>
        <authorList>
            <consortium name="Amborella Genome Project"/>
        </authorList>
    </citation>
    <scope>NUCLEOTIDE SEQUENCE [LARGE SCALE GENOMIC DNA]</scope>
</reference>
<gene>
    <name evidence="3" type="ORF">AMTR_s00034p00240210</name>
</gene>
<evidence type="ECO:0000313" key="4">
    <source>
        <dbReference type="Proteomes" id="UP000017836"/>
    </source>
</evidence>
<dbReference type="GO" id="GO:0009827">
    <property type="term" value="P:plant-type cell wall modification"/>
    <property type="evidence" value="ECO:0000318"/>
    <property type="project" value="GO_Central"/>
</dbReference>
<dbReference type="SUPFAM" id="SSF101148">
    <property type="entry name" value="Plant invertase/pectin methylesterase inhibitor"/>
    <property type="match status" value="1"/>
</dbReference>
<dbReference type="HOGENOM" id="CLU_033761_0_2_1"/>